<proteinExistence type="predicted"/>
<feature type="transmembrane region" description="Helical" evidence="2">
    <location>
        <begin position="121"/>
        <end position="139"/>
    </location>
</feature>
<reference evidence="3 4" key="1">
    <citation type="journal article" date="2015" name="Genome Biol. Evol.">
        <title>Comparative Genomics of a Bacterivorous Green Alga Reveals Evolutionary Causalities and Consequences of Phago-Mixotrophic Mode of Nutrition.</title>
        <authorList>
            <person name="Burns J.A."/>
            <person name="Paasch A."/>
            <person name="Narechania A."/>
            <person name="Kim E."/>
        </authorList>
    </citation>
    <scope>NUCLEOTIDE SEQUENCE [LARGE SCALE GENOMIC DNA]</scope>
    <source>
        <strain evidence="3 4">PLY_AMNH</strain>
    </source>
</reference>
<sequence>MWHSRGRELPSLSGEHLLPREPTPNGSGLRVEGMSDVQGMAEVRARTDFQRWAQEKQKQKTQDWGRVLGHGEFCRQLTAREEEDRHFLRQRAQEVAEEIAVENKHAFWWISVAKSTSRRSVLLALTVAGLALFLLYSMLGEQTLMMAGEDPYFRRRPEKRHNLFGQRVDAAAVEARLERQAQAGKEGQWNAEEHGEADTLVGMYQQDFYQHLKGGQVCNRYGKLCKWDVDGRLESVVPPGVSELAPRSATLIMLQHPVEVVMCSWVGVMDDRQAILISWWQVGAAAWSDPIVLWQENQHSVKSFTTVDRPVFLLQIDDDDDPGISIVYSESHPPAAPPPPLPGLYSFISLSSQPPPPPPQPPNYIPVPPPLAALMPPPPVPPIPRPPKFPPPLLPPPSPPGLPRLPHAPNAPIDMRVPLQPLTEVKAIRAKSFSLSNLVKDGPAGSAQAGQVPMVWGDARKYRSNDGLQIVSAPVDGREWWGNGSYLIPADVLTAQHHLPLPPYSVLRVVGPELKAEHEFILTRPNEGLARLRLKEGRSAEL</sequence>
<gene>
    <name evidence="3" type="ORF">CYMTET_7144</name>
</gene>
<dbReference type="EMBL" id="LGRX02001909">
    <property type="protein sequence ID" value="KAK3285238.1"/>
    <property type="molecule type" value="Genomic_DNA"/>
</dbReference>
<evidence type="ECO:0000256" key="1">
    <source>
        <dbReference type="SAM" id="MobiDB-lite"/>
    </source>
</evidence>
<keyword evidence="2" id="KW-0812">Transmembrane</keyword>
<evidence type="ECO:0000256" key="2">
    <source>
        <dbReference type="SAM" id="Phobius"/>
    </source>
</evidence>
<accession>A0AAE0GW20</accession>
<keyword evidence="2" id="KW-0472">Membrane</keyword>
<keyword evidence="4" id="KW-1185">Reference proteome</keyword>
<protein>
    <submittedName>
        <fullName evidence="3">Uncharacterized protein</fullName>
    </submittedName>
</protein>
<keyword evidence="2" id="KW-1133">Transmembrane helix</keyword>
<evidence type="ECO:0000313" key="3">
    <source>
        <dbReference type="EMBL" id="KAK3285238.1"/>
    </source>
</evidence>
<evidence type="ECO:0000313" key="4">
    <source>
        <dbReference type="Proteomes" id="UP001190700"/>
    </source>
</evidence>
<dbReference type="AlphaFoldDB" id="A0AAE0GW20"/>
<feature type="region of interest" description="Disordered" evidence="1">
    <location>
        <begin position="382"/>
        <end position="403"/>
    </location>
</feature>
<dbReference type="Proteomes" id="UP001190700">
    <property type="component" value="Unassembled WGS sequence"/>
</dbReference>
<feature type="region of interest" description="Disordered" evidence="1">
    <location>
        <begin position="1"/>
        <end position="32"/>
    </location>
</feature>
<organism evidence="3 4">
    <name type="scientific">Cymbomonas tetramitiformis</name>
    <dbReference type="NCBI Taxonomy" id="36881"/>
    <lineage>
        <taxon>Eukaryota</taxon>
        <taxon>Viridiplantae</taxon>
        <taxon>Chlorophyta</taxon>
        <taxon>Pyramimonadophyceae</taxon>
        <taxon>Pyramimonadales</taxon>
        <taxon>Pyramimonadaceae</taxon>
        <taxon>Cymbomonas</taxon>
    </lineage>
</organism>
<comment type="caution">
    <text evidence="3">The sequence shown here is derived from an EMBL/GenBank/DDBJ whole genome shotgun (WGS) entry which is preliminary data.</text>
</comment>
<name>A0AAE0GW20_9CHLO</name>